<keyword evidence="8 9" id="KW-0472">Membrane</keyword>
<evidence type="ECO:0000256" key="4">
    <source>
        <dbReference type="ARBA" id="ARBA00022449"/>
    </source>
</evidence>
<evidence type="ECO:0000256" key="1">
    <source>
        <dbReference type="ARBA" id="ARBA00004141"/>
    </source>
</evidence>
<evidence type="ECO:0000256" key="7">
    <source>
        <dbReference type="ARBA" id="ARBA00023065"/>
    </source>
</evidence>
<feature type="transmembrane region" description="Helical" evidence="9">
    <location>
        <begin position="44"/>
        <end position="62"/>
    </location>
</feature>
<dbReference type="PROSITE" id="PS51201">
    <property type="entry name" value="RCK_N"/>
    <property type="match status" value="1"/>
</dbReference>
<keyword evidence="3" id="KW-0813">Transport</keyword>
<comment type="similarity">
    <text evidence="2">Belongs to the monovalent cation:proton antiporter 2 (CPA2) transporter (TC 2.A.37) family.</text>
</comment>
<organism evidence="11 12">
    <name type="scientific">Photobacterium leiognathi lrivu.4.1</name>
    <dbReference type="NCBI Taxonomy" id="1248232"/>
    <lineage>
        <taxon>Bacteria</taxon>
        <taxon>Pseudomonadati</taxon>
        <taxon>Pseudomonadota</taxon>
        <taxon>Gammaproteobacteria</taxon>
        <taxon>Vibrionales</taxon>
        <taxon>Vibrionaceae</taxon>
        <taxon>Photobacterium</taxon>
    </lineage>
</organism>
<dbReference type="GO" id="GO:0016020">
    <property type="term" value="C:membrane"/>
    <property type="evidence" value="ECO:0007669"/>
    <property type="project" value="UniProtKB-SubCell"/>
</dbReference>
<dbReference type="GO" id="GO:0006813">
    <property type="term" value="P:potassium ion transport"/>
    <property type="evidence" value="ECO:0007669"/>
    <property type="project" value="InterPro"/>
</dbReference>
<evidence type="ECO:0000256" key="8">
    <source>
        <dbReference type="ARBA" id="ARBA00023136"/>
    </source>
</evidence>
<keyword evidence="6 9" id="KW-1133">Transmembrane helix</keyword>
<feature type="transmembrane region" description="Helical" evidence="9">
    <location>
        <begin position="330"/>
        <end position="349"/>
    </location>
</feature>
<reference evidence="12" key="1">
    <citation type="submission" date="2012-12" db="EMBL/GenBank/DDBJ databases">
        <title>Genome Sequence of Photobacterium leiognathi lrivu.4.1.</title>
        <authorList>
            <person name="Urbanczyk H."/>
            <person name="Ogura Y."/>
            <person name="Hayashi T."/>
            <person name="Dunlap P.V."/>
        </authorList>
    </citation>
    <scope>NUCLEOTIDE SEQUENCE [LARGE SCALE GENOMIC DNA]</scope>
    <source>
        <strain evidence="12">lrivu.4.1</strain>
    </source>
</reference>
<accession>A0A0U1P773</accession>
<evidence type="ECO:0000256" key="9">
    <source>
        <dbReference type="SAM" id="Phobius"/>
    </source>
</evidence>
<dbReference type="Proteomes" id="UP000030675">
    <property type="component" value="Unassembled WGS sequence"/>
</dbReference>
<feature type="transmembrane region" description="Helical" evidence="9">
    <location>
        <begin position="108"/>
        <end position="131"/>
    </location>
</feature>
<protein>
    <submittedName>
        <fullName evidence="11">N-acetylglucosamine-6-phosphate deacetylase</fullName>
    </submittedName>
</protein>
<dbReference type="AlphaFoldDB" id="A0A0U1P773"/>
<keyword evidence="4" id="KW-0050">Antiport</keyword>
<evidence type="ECO:0000256" key="6">
    <source>
        <dbReference type="ARBA" id="ARBA00022989"/>
    </source>
</evidence>
<feature type="transmembrane region" description="Helical" evidence="9">
    <location>
        <begin position="6"/>
        <end position="32"/>
    </location>
</feature>
<dbReference type="GO" id="GO:0015297">
    <property type="term" value="F:antiporter activity"/>
    <property type="evidence" value="ECO:0007669"/>
    <property type="project" value="UniProtKB-KW"/>
</dbReference>
<feature type="transmembrane region" description="Helical" evidence="9">
    <location>
        <begin position="268"/>
        <end position="291"/>
    </location>
</feature>
<feature type="transmembrane region" description="Helical" evidence="9">
    <location>
        <begin position="303"/>
        <end position="324"/>
    </location>
</feature>
<dbReference type="InterPro" id="IPR003148">
    <property type="entry name" value="RCK_N"/>
</dbReference>
<name>A0A0U1P773_PHOLE</name>
<gene>
    <name evidence="11" type="ORF">PLEI_2019</name>
</gene>
<dbReference type="Pfam" id="PF02254">
    <property type="entry name" value="TrkA_N"/>
    <property type="match status" value="1"/>
</dbReference>
<feature type="transmembrane region" description="Helical" evidence="9">
    <location>
        <begin position="74"/>
        <end position="96"/>
    </location>
</feature>
<dbReference type="GO" id="GO:1902600">
    <property type="term" value="P:proton transmembrane transport"/>
    <property type="evidence" value="ECO:0007669"/>
    <property type="project" value="InterPro"/>
</dbReference>
<sequence length="530" mass="58283">MEFIYIITAFIIGFIALRCKLPPLVGFLVAGFSLNSFGLNSTPALDTLADLGVTLLLFTIGLKLDVKSLLKKEVWGGATLHNLLSTSLFTLCLLVLKQLGLTMFSDMDFSQLILIGFALSFSSTVFAIKLLQEKGELNAKYGTVSIGILVMQDIFAVIFLTISSGKMPEIYALGLFALPLLRPLLYRILDKAGHGEILVLYAITLALVLGAWLFKSVGMKPDLGALVVGMLMAGHPKSSEMAKSLFNFKELLLVCFFLNIGLSETPTINGLLMAFVLLLLLPLKGILYYGVFHLCRYRVRTSMLATLTLFNYSEFGLIVGGVAYKMGLLPGTFLVAIAIAVSFSFLLAAPLNSMSHKLYTEASKWLKEFEPEKLNADDKLIDLGQSKVLILGMGRIGTGAYDELQARYGKQIIGVETREESAEQQRKEGRNVIQGDATDPDFWARVISKKRIKLILLAMPHSQANVYALEQIKARDFKGKIAAIAQYNDDEELLYEQGIDAAFNIYSEAGSGFARNVCDHLKPDITPLQP</sequence>
<dbReference type="InterPro" id="IPR038770">
    <property type="entry name" value="Na+/solute_symporter_sf"/>
</dbReference>
<keyword evidence="7" id="KW-0406">Ion transport</keyword>
<feature type="transmembrane region" description="Helical" evidence="9">
    <location>
        <begin position="195"/>
        <end position="214"/>
    </location>
</feature>
<dbReference type="Pfam" id="PF00999">
    <property type="entry name" value="Na_H_Exchanger"/>
    <property type="match status" value="1"/>
</dbReference>
<dbReference type="PANTHER" id="PTHR42751:SF1">
    <property type="entry name" value="CATION_PROTON ANTIPORTER YBAL-RELATED"/>
    <property type="match status" value="1"/>
</dbReference>
<evidence type="ECO:0000256" key="2">
    <source>
        <dbReference type="ARBA" id="ARBA00005551"/>
    </source>
</evidence>
<evidence type="ECO:0000256" key="5">
    <source>
        <dbReference type="ARBA" id="ARBA00022692"/>
    </source>
</evidence>
<keyword evidence="5 9" id="KW-0812">Transmembrane</keyword>
<evidence type="ECO:0000313" key="11">
    <source>
        <dbReference type="EMBL" id="GAD30363.1"/>
    </source>
</evidence>
<feature type="transmembrane region" description="Helical" evidence="9">
    <location>
        <begin position="170"/>
        <end position="189"/>
    </location>
</feature>
<dbReference type="PANTHER" id="PTHR42751">
    <property type="entry name" value="SODIUM/HYDROGEN EXCHANGER FAMILY/TRKA DOMAIN PROTEIN"/>
    <property type="match status" value="1"/>
</dbReference>
<dbReference type="SUPFAM" id="SSF51735">
    <property type="entry name" value="NAD(P)-binding Rossmann-fold domains"/>
    <property type="match status" value="1"/>
</dbReference>
<evidence type="ECO:0000313" key="12">
    <source>
        <dbReference type="Proteomes" id="UP000030675"/>
    </source>
</evidence>
<proteinExistence type="inferred from homology"/>
<dbReference type="HOGENOM" id="CLU_005126_12_0_6"/>
<feature type="domain" description="RCK N-terminal" evidence="10">
    <location>
        <begin position="385"/>
        <end position="503"/>
    </location>
</feature>
<evidence type="ECO:0000259" key="10">
    <source>
        <dbReference type="PROSITE" id="PS51201"/>
    </source>
</evidence>
<dbReference type="Gene3D" id="3.40.50.720">
    <property type="entry name" value="NAD(P)-binding Rossmann-like Domain"/>
    <property type="match status" value="1"/>
</dbReference>
<dbReference type="Gene3D" id="1.20.1530.20">
    <property type="match status" value="1"/>
</dbReference>
<dbReference type="eggNOG" id="COG1226">
    <property type="taxonomic scope" value="Bacteria"/>
</dbReference>
<dbReference type="eggNOG" id="COG4651">
    <property type="taxonomic scope" value="Bacteria"/>
</dbReference>
<dbReference type="EMBL" id="DF196819">
    <property type="protein sequence ID" value="GAD30363.1"/>
    <property type="molecule type" value="Genomic_DNA"/>
</dbReference>
<comment type="subcellular location">
    <subcellularLocation>
        <location evidence="1">Membrane</location>
        <topology evidence="1">Multi-pass membrane protein</topology>
    </subcellularLocation>
</comment>
<dbReference type="RefSeq" id="WP_023933028.1">
    <property type="nucleotide sequence ID" value="NZ_DF196819.1"/>
</dbReference>
<feature type="transmembrane region" description="Helical" evidence="9">
    <location>
        <begin position="143"/>
        <end position="163"/>
    </location>
</feature>
<dbReference type="InterPro" id="IPR036291">
    <property type="entry name" value="NAD(P)-bd_dom_sf"/>
</dbReference>
<evidence type="ECO:0000256" key="3">
    <source>
        <dbReference type="ARBA" id="ARBA00022448"/>
    </source>
</evidence>
<dbReference type="InterPro" id="IPR006153">
    <property type="entry name" value="Cation/H_exchanger_TM"/>
</dbReference>